<feature type="region of interest" description="Disordered" evidence="1">
    <location>
        <begin position="78"/>
        <end position="102"/>
    </location>
</feature>
<feature type="region of interest" description="Disordered" evidence="1">
    <location>
        <begin position="118"/>
        <end position="138"/>
    </location>
</feature>
<evidence type="ECO:0000313" key="2">
    <source>
        <dbReference type="EMBL" id="KAH6673990.1"/>
    </source>
</evidence>
<dbReference type="AlphaFoldDB" id="A0A9P9A6Q7"/>
<dbReference type="Proteomes" id="UP000770015">
    <property type="component" value="Unassembled WGS sequence"/>
</dbReference>
<evidence type="ECO:0000256" key="1">
    <source>
        <dbReference type="SAM" id="MobiDB-lite"/>
    </source>
</evidence>
<evidence type="ECO:0000313" key="3">
    <source>
        <dbReference type="Proteomes" id="UP000770015"/>
    </source>
</evidence>
<dbReference type="InterPro" id="IPR019128">
    <property type="entry name" value="Dcc1"/>
</dbReference>
<keyword evidence="3" id="KW-1185">Reference proteome</keyword>
<accession>A0A9P9A6Q7</accession>
<dbReference type="GO" id="GO:0007064">
    <property type="term" value="P:mitotic sister chromatid cohesion"/>
    <property type="evidence" value="ECO:0007669"/>
    <property type="project" value="InterPro"/>
</dbReference>
<dbReference type="GO" id="GO:0031390">
    <property type="term" value="C:Ctf18 RFC-like complex"/>
    <property type="evidence" value="ECO:0007669"/>
    <property type="project" value="InterPro"/>
</dbReference>
<dbReference type="Pfam" id="PF09724">
    <property type="entry name" value="Dcc1"/>
    <property type="match status" value="1"/>
</dbReference>
<dbReference type="OrthoDB" id="5199543at2759"/>
<name>A0A9P9A6Q7_9PEZI</name>
<reference evidence="2" key="1">
    <citation type="journal article" date="2021" name="Nat. Commun.">
        <title>Genetic determinants of endophytism in the Arabidopsis root mycobiome.</title>
        <authorList>
            <person name="Mesny F."/>
            <person name="Miyauchi S."/>
            <person name="Thiergart T."/>
            <person name="Pickel B."/>
            <person name="Atanasova L."/>
            <person name="Karlsson M."/>
            <person name="Huettel B."/>
            <person name="Barry K.W."/>
            <person name="Haridas S."/>
            <person name="Chen C."/>
            <person name="Bauer D."/>
            <person name="Andreopoulos W."/>
            <person name="Pangilinan J."/>
            <person name="LaButti K."/>
            <person name="Riley R."/>
            <person name="Lipzen A."/>
            <person name="Clum A."/>
            <person name="Drula E."/>
            <person name="Henrissat B."/>
            <person name="Kohler A."/>
            <person name="Grigoriev I.V."/>
            <person name="Martin F.M."/>
            <person name="Hacquard S."/>
        </authorList>
    </citation>
    <scope>NUCLEOTIDE SEQUENCE</scope>
    <source>
        <strain evidence="2">MPI-SDFR-AT-0117</strain>
    </source>
</reference>
<protein>
    <recommendedName>
        <fullName evidence="4">Sister chromatid cohesion protein DCC1</fullName>
    </recommendedName>
</protein>
<dbReference type="EMBL" id="JAGSXJ010000026">
    <property type="protein sequence ID" value="KAH6673990.1"/>
    <property type="molecule type" value="Genomic_DNA"/>
</dbReference>
<organism evidence="2 3">
    <name type="scientific">Plectosphaerella plurivora</name>
    <dbReference type="NCBI Taxonomy" id="936078"/>
    <lineage>
        <taxon>Eukaryota</taxon>
        <taxon>Fungi</taxon>
        <taxon>Dikarya</taxon>
        <taxon>Ascomycota</taxon>
        <taxon>Pezizomycotina</taxon>
        <taxon>Sordariomycetes</taxon>
        <taxon>Hypocreomycetidae</taxon>
        <taxon>Glomerellales</taxon>
        <taxon>Plectosphaerellaceae</taxon>
        <taxon>Plectosphaerella</taxon>
    </lineage>
</organism>
<comment type="caution">
    <text evidence="2">The sequence shown here is derived from an EMBL/GenBank/DDBJ whole genome shotgun (WGS) entry which is preliminary data.</text>
</comment>
<feature type="compositionally biased region" description="Basic and acidic residues" evidence="1">
    <location>
        <begin position="129"/>
        <end position="138"/>
    </location>
</feature>
<proteinExistence type="predicted"/>
<sequence>MPTQEEGAGVSVFSAPDGRGYRLLELPPELESLLNSPTAPVLYLKQPDDSTSATLSVDGGNTYALQQKNTSNALHLLAPTASTDAPPPDDADEAPENPANSRMTILASLHETIELIAQAPTQQQKAKGKWHERFGRNR</sequence>
<evidence type="ECO:0008006" key="4">
    <source>
        <dbReference type="Google" id="ProtNLM"/>
    </source>
</evidence>
<gene>
    <name evidence="2" type="ORF">F5X68DRAFT_41176</name>
</gene>